<evidence type="ECO:0000313" key="1">
    <source>
        <dbReference type="EMBL" id="MDR6944707.1"/>
    </source>
</evidence>
<evidence type="ECO:0000313" key="2">
    <source>
        <dbReference type="Proteomes" id="UP001247620"/>
    </source>
</evidence>
<name>A0ABU1TH21_9SPHI</name>
<protein>
    <submittedName>
        <fullName evidence="1">Uncharacterized protein</fullName>
    </submittedName>
</protein>
<gene>
    <name evidence="1" type="ORF">J2W55_004567</name>
</gene>
<dbReference type="EMBL" id="JAVDUU010000004">
    <property type="protein sequence ID" value="MDR6944707.1"/>
    <property type="molecule type" value="Genomic_DNA"/>
</dbReference>
<comment type="caution">
    <text evidence="1">The sequence shown here is derived from an EMBL/GenBank/DDBJ whole genome shotgun (WGS) entry which is preliminary data.</text>
</comment>
<sequence>MFVHGVHAVNVNTLTGLLAKEFCAIGNRFV</sequence>
<reference evidence="1 2" key="1">
    <citation type="submission" date="2023-07" db="EMBL/GenBank/DDBJ databases">
        <title>Sorghum-associated microbial communities from plants grown in Nebraska, USA.</title>
        <authorList>
            <person name="Schachtman D."/>
        </authorList>
    </citation>
    <scope>NUCLEOTIDE SEQUENCE [LARGE SCALE GENOMIC DNA]</scope>
    <source>
        <strain evidence="1 2">3262</strain>
    </source>
</reference>
<organism evidence="1 2">
    <name type="scientific">Mucilaginibacter pocheonensis</name>
    <dbReference type="NCBI Taxonomy" id="398050"/>
    <lineage>
        <taxon>Bacteria</taxon>
        <taxon>Pseudomonadati</taxon>
        <taxon>Bacteroidota</taxon>
        <taxon>Sphingobacteriia</taxon>
        <taxon>Sphingobacteriales</taxon>
        <taxon>Sphingobacteriaceae</taxon>
        <taxon>Mucilaginibacter</taxon>
    </lineage>
</organism>
<dbReference type="Proteomes" id="UP001247620">
    <property type="component" value="Unassembled WGS sequence"/>
</dbReference>
<accession>A0ABU1TH21</accession>
<keyword evidence="2" id="KW-1185">Reference proteome</keyword>
<proteinExistence type="predicted"/>